<comment type="caution">
    <text evidence="2">The sequence shown here is derived from an EMBL/GenBank/DDBJ whole genome shotgun (WGS) entry which is preliminary data.</text>
</comment>
<proteinExistence type="predicted"/>
<dbReference type="PANTHER" id="PTHR46082:SF6">
    <property type="entry name" value="AAA+ ATPASE DOMAIN-CONTAINING PROTEIN-RELATED"/>
    <property type="match status" value="1"/>
</dbReference>
<organism evidence="2 3">
    <name type="scientific">Allonocardiopsis opalescens</name>
    <dbReference type="NCBI Taxonomy" id="1144618"/>
    <lineage>
        <taxon>Bacteria</taxon>
        <taxon>Bacillati</taxon>
        <taxon>Actinomycetota</taxon>
        <taxon>Actinomycetes</taxon>
        <taxon>Streptosporangiales</taxon>
        <taxon>Allonocardiopsis</taxon>
    </lineage>
</organism>
<evidence type="ECO:0000313" key="3">
    <source>
        <dbReference type="Proteomes" id="UP000237846"/>
    </source>
</evidence>
<protein>
    <submittedName>
        <fullName evidence="2">Tetratricopeptide repeat protein</fullName>
    </submittedName>
</protein>
<dbReference type="PRINTS" id="PR00364">
    <property type="entry name" value="DISEASERSIST"/>
</dbReference>
<sequence length="993" mass="105557">MVKRADAGGQRNEVTGAEVGGSVVQVRDVSGDVYVHGAESAKPQWPVLVGVVPNPAECFQHRLQADQIDAAVAGGRTAVLCQVLWGMGGVGKTQLAAHYAREARRSGEVELLVWVSATTRQAIQSAYAEAAEQVVNADPGDPERAAERFLAWLQGTTRRWLVVLDDVVDPGDARGLWPPATSMGRVVVTTRRRSAALAGEGRRVIDVGVFTPEQAQAYLVAKLAAHGHTDEPAQIRGLAQDLGFLPLALAQAAAYLIDVGLDCAEYRAQLADRSHTLETLVPAAGELPDDHRAPVAAVWSLSVEHANQLPPQGLAAGMLELASVLDPNGFPSTVLTSQPARSYLALRRTCPAEPSTGAEEEAEPVSEEDAVKALRVLHRMSLLDHTPTTPHRQVRVHGLVQRATRENTPAPWRDTVHRCCADVLVEVWPEVERDTDLAQVLRANAAALIAHVDASLWSPDAHLLLFRMGRSLGEAGLVSAALDHFRTLHTTALHHLGPDHPDTLFTRSNLAGWRGEAGDAAGAVAAFERLLADHLRVLGPDHPDTLTTGSNLASWRGEAGDAAGAVAAFEQLLADHLRVLGPDHPDTLTTGSNLASWRGEAGDAAGAVAAFEQLLADHLRVLGPDHPHTLTTRSNLARWRGWAGDAAGAVAAYEHLLADQLRVLGPDHPDTLTTGSNLASWRGEAGDAAGAVAAFEQLLADHLRVLGPDHPDTLTTGSNLASWRGWAGDAAGAVAAFEQLLADRLRVLGPDHPHTLTTRSNLAHWRGEAGDAAGAAAALERLLADRLRVLGPDHPHTLTTRSNLARWRGWAGDAAGAVAAFEQLLADRLRVLGPDHPHTLTTRSNLARWRGWAGDAAGAVAAFEQLLADQLRVLGPDHPHTLTTRSNLAHWRGEAGDAAGAAAALEQLLADHLRVLGPDHPHTLTTRSNLAHWRGEAGDAAGAAAAFEQLLADQLRVLNSDHPSTLLTRDNLAHWRERAGEGEPPSGAAPIAD</sequence>
<dbReference type="Gene3D" id="1.25.40.10">
    <property type="entry name" value="Tetratricopeptide repeat domain"/>
    <property type="match status" value="3"/>
</dbReference>
<dbReference type="Gene3D" id="3.40.50.300">
    <property type="entry name" value="P-loop containing nucleotide triphosphate hydrolases"/>
    <property type="match status" value="1"/>
</dbReference>
<dbReference type="EMBL" id="PVZC01000002">
    <property type="protein sequence ID" value="PRY01004.1"/>
    <property type="molecule type" value="Genomic_DNA"/>
</dbReference>
<evidence type="ECO:0000259" key="1">
    <source>
        <dbReference type="Pfam" id="PF00931"/>
    </source>
</evidence>
<feature type="domain" description="NB-ARC" evidence="1">
    <location>
        <begin position="84"/>
        <end position="217"/>
    </location>
</feature>
<keyword evidence="3" id="KW-1185">Reference proteome</keyword>
<dbReference type="Proteomes" id="UP000237846">
    <property type="component" value="Unassembled WGS sequence"/>
</dbReference>
<dbReference type="InterPro" id="IPR011990">
    <property type="entry name" value="TPR-like_helical_dom_sf"/>
</dbReference>
<dbReference type="Pfam" id="PF13374">
    <property type="entry name" value="TPR_10"/>
    <property type="match status" value="3"/>
</dbReference>
<dbReference type="AlphaFoldDB" id="A0A2T0QAX1"/>
<dbReference type="InterPro" id="IPR053137">
    <property type="entry name" value="NLR-like"/>
</dbReference>
<dbReference type="Pfam" id="PF00931">
    <property type="entry name" value="NB-ARC"/>
    <property type="match status" value="1"/>
</dbReference>
<reference evidence="2 3" key="1">
    <citation type="submission" date="2018-03" db="EMBL/GenBank/DDBJ databases">
        <title>Genomic Encyclopedia of Archaeal and Bacterial Type Strains, Phase II (KMG-II): from individual species to whole genera.</title>
        <authorList>
            <person name="Goeker M."/>
        </authorList>
    </citation>
    <scope>NUCLEOTIDE SEQUENCE [LARGE SCALE GENOMIC DNA]</scope>
    <source>
        <strain evidence="2 3">DSM 45601</strain>
    </source>
</reference>
<evidence type="ECO:0000313" key="2">
    <source>
        <dbReference type="EMBL" id="PRY01004.1"/>
    </source>
</evidence>
<dbReference type="InterPro" id="IPR027417">
    <property type="entry name" value="P-loop_NTPase"/>
</dbReference>
<dbReference type="RefSeq" id="WP_106243392.1">
    <property type="nucleotide sequence ID" value="NZ_PVZC01000002.1"/>
</dbReference>
<gene>
    <name evidence="2" type="ORF">CLV72_102637</name>
</gene>
<dbReference type="OrthoDB" id="3885120at2"/>
<dbReference type="SUPFAM" id="SSF48452">
    <property type="entry name" value="TPR-like"/>
    <property type="match status" value="5"/>
</dbReference>
<dbReference type="GO" id="GO:0043531">
    <property type="term" value="F:ADP binding"/>
    <property type="evidence" value="ECO:0007669"/>
    <property type="project" value="InterPro"/>
</dbReference>
<name>A0A2T0QAX1_9ACTN</name>
<accession>A0A2T0QAX1</accession>
<dbReference type="PANTHER" id="PTHR46082">
    <property type="entry name" value="ATP/GTP-BINDING PROTEIN-RELATED"/>
    <property type="match status" value="1"/>
</dbReference>
<dbReference type="Pfam" id="PF13424">
    <property type="entry name" value="TPR_12"/>
    <property type="match status" value="4"/>
</dbReference>
<dbReference type="InterPro" id="IPR002182">
    <property type="entry name" value="NB-ARC"/>
</dbReference>
<dbReference type="SUPFAM" id="SSF52540">
    <property type="entry name" value="P-loop containing nucleoside triphosphate hydrolases"/>
    <property type="match status" value="1"/>
</dbReference>